<dbReference type="NCBIfam" id="NF006830">
    <property type="entry name" value="PRK09355.1"/>
    <property type="match status" value="1"/>
</dbReference>
<keyword evidence="6 11" id="KW-0547">Nucleotide-binding</keyword>
<dbReference type="RefSeq" id="WP_095086700.1">
    <property type="nucleotide sequence ID" value="NZ_BMDM01000003.1"/>
</dbReference>
<dbReference type="GO" id="GO:0005524">
    <property type="term" value="F:ATP binding"/>
    <property type="evidence" value="ECO:0007669"/>
    <property type="project" value="UniProtKB-UniRule"/>
</dbReference>
<dbReference type="GO" id="GO:0000287">
    <property type="term" value="F:magnesium ion binding"/>
    <property type="evidence" value="ECO:0007669"/>
    <property type="project" value="UniProtKB-UniRule"/>
</dbReference>
<comment type="pathway">
    <text evidence="3 11">Cofactor biosynthesis; thiamine diphosphate biosynthesis; 4-methyl-5-(2-phosphoethyl)-thiazole from 5-(2-hydroxyethyl)-4-methylthiazole: step 1/1.</text>
</comment>
<feature type="binding site" evidence="11">
    <location>
        <position position="39"/>
    </location>
    <ligand>
        <name>substrate</name>
    </ligand>
</feature>
<keyword evidence="5 11" id="KW-0479">Metal-binding</keyword>
<evidence type="ECO:0000256" key="11">
    <source>
        <dbReference type="HAMAP-Rule" id="MF_00228"/>
    </source>
</evidence>
<dbReference type="EMBL" id="LT906462">
    <property type="protein sequence ID" value="SNV60568.1"/>
    <property type="molecule type" value="Genomic_DNA"/>
</dbReference>
<dbReference type="Proteomes" id="UP000242084">
    <property type="component" value="Chromosome 1"/>
</dbReference>
<comment type="function">
    <text evidence="11">Catalyzes the phosphorylation of the hydroxyl group of 4-methyl-5-beta-hydroxyethylthiazole (THZ).</text>
</comment>
<name>A0A239YQR8_9STAP</name>
<evidence type="ECO:0000313" key="12">
    <source>
        <dbReference type="EMBL" id="SNV60568.1"/>
    </source>
</evidence>
<protein>
    <recommendedName>
        <fullName evidence="11">Hydroxyethylthiazole kinase</fullName>
        <ecNumber evidence="11">2.7.1.50</ecNumber>
    </recommendedName>
    <alternativeName>
        <fullName evidence="11">4-methyl-5-beta-hydroxyethylthiazole kinase</fullName>
        <shortName evidence="11">TH kinase</shortName>
        <shortName evidence="11">Thz kinase</shortName>
    </alternativeName>
</protein>
<evidence type="ECO:0000256" key="8">
    <source>
        <dbReference type="ARBA" id="ARBA00022840"/>
    </source>
</evidence>
<gene>
    <name evidence="11 12" type="primary">thiM</name>
    <name evidence="12" type="ORF">SAMEA4384403_00664</name>
</gene>
<dbReference type="GO" id="GO:0009229">
    <property type="term" value="P:thiamine diphosphate biosynthetic process"/>
    <property type="evidence" value="ECO:0007669"/>
    <property type="project" value="UniProtKB-UniRule"/>
</dbReference>
<evidence type="ECO:0000256" key="4">
    <source>
        <dbReference type="ARBA" id="ARBA00022679"/>
    </source>
</evidence>
<dbReference type="OrthoDB" id="9778146at2"/>
<dbReference type="HAMAP" id="MF_00228">
    <property type="entry name" value="Thz_kinase"/>
    <property type="match status" value="1"/>
</dbReference>
<dbReference type="SUPFAM" id="SSF53613">
    <property type="entry name" value="Ribokinase-like"/>
    <property type="match status" value="1"/>
</dbReference>
<feature type="binding site" evidence="11">
    <location>
        <position position="187"/>
    </location>
    <ligand>
        <name>substrate</name>
    </ligand>
</feature>
<keyword evidence="10 11" id="KW-0784">Thiamine biosynthesis</keyword>
<comment type="similarity">
    <text evidence="11">Belongs to the Thz kinase family.</text>
</comment>
<dbReference type="AlphaFoldDB" id="A0A239YQR8"/>
<dbReference type="EC" id="2.7.1.50" evidence="11"/>
<evidence type="ECO:0000256" key="2">
    <source>
        <dbReference type="ARBA" id="ARBA00001946"/>
    </source>
</evidence>
<evidence type="ECO:0000256" key="10">
    <source>
        <dbReference type="ARBA" id="ARBA00022977"/>
    </source>
</evidence>
<dbReference type="NCBIfam" id="TIGR00694">
    <property type="entry name" value="thiM"/>
    <property type="match status" value="1"/>
</dbReference>
<feature type="binding site" evidence="11">
    <location>
        <position position="160"/>
    </location>
    <ligand>
        <name>ATP</name>
        <dbReference type="ChEBI" id="CHEBI:30616"/>
    </ligand>
</feature>
<dbReference type="PIRSF" id="PIRSF000513">
    <property type="entry name" value="Thz_kinase"/>
    <property type="match status" value="1"/>
</dbReference>
<proteinExistence type="inferred from homology"/>
<keyword evidence="7 11" id="KW-0418">Kinase</keyword>
<evidence type="ECO:0000256" key="3">
    <source>
        <dbReference type="ARBA" id="ARBA00004868"/>
    </source>
</evidence>
<feature type="binding site" evidence="11">
    <location>
        <position position="115"/>
    </location>
    <ligand>
        <name>ATP</name>
        <dbReference type="ChEBI" id="CHEBI:30616"/>
    </ligand>
</feature>
<keyword evidence="13" id="KW-1185">Reference proteome</keyword>
<keyword evidence="9 11" id="KW-0460">Magnesium</keyword>
<keyword evidence="4 11" id="KW-0808">Transferase</keyword>
<evidence type="ECO:0000256" key="5">
    <source>
        <dbReference type="ARBA" id="ARBA00022723"/>
    </source>
</evidence>
<dbReference type="GO" id="GO:0009228">
    <property type="term" value="P:thiamine biosynthetic process"/>
    <property type="evidence" value="ECO:0007669"/>
    <property type="project" value="UniProtKB-KW"/>
</dbReference>
<keyword evidence="8 11" id="KW-0067">ATP-binding</keyword>
<dbReference type="InterPro" id="IPR029056">
    <property type="entry name" value="Ribokinase-like"/>
</dbReference>
<accession>A0A239YQR8</accession>
<dbReference type="GO" id="GO:0004417">
    <property type="term" value="F:hydroxyethylthiazole kinase activity"/>
    <property type="evidence" value="ECO:0007669"/>
    <property type="project" value="UniProtKB-UniRule"/>
</dbReference>
<dbReference type="InterPro" id="IPR000417">
    <property type="entry name" value="Hyethyz_kinase"/>
</dbReference>
<evidence type="ECO:0000256" key="6">
    <source>
        <dbReference type="ARBA" id="ARBA00022741"/>
    </source>
</evidence>
<sequence length="263" mass="28530">MSKLNQIREESPLVVCYTNDVVKNFTANGLLSIGASPAMSEEPEEALEFSQVAGAFLINIGTITADRAFDMKEYTKIMHEQHVPVVLDPVAVGASTLRKTFCTALLNDEVVDVIRGNASEILSLIDDDAKMKGTDSDDQLDHVKIAKKAHQQLNLPIVLTGKVDVIACDNKVLELENGSEMLTKVTGGGCLLGAIVAAFIANEKKITIEILEEALSTYNIASEIANDIEGGNLPGSFQMNFIDQLNAITHDKVLEMKKVKEVK</sequence>
<evidence type="ECO:0000256" key="1">
    <source>
        <dbReference type="ARBA" id="ARBA00001771"/>
    </source>
</evidence>
<dbReference type="CDD" id="cd01170">
    <property type="entry name" value="THZ_kinase"/>
    <property type="match status" value="1"/>
</dbReference>
<dbReference type="UniPathway" id="UPA00060">
    <property type="reaction ID" value="UER00139"/>
</dbReference>
<evidence type="ECO:0000256" key="7">
    <source>
        <dbReference type="ARBA" id="ARBA00022777"/>
    </source>
</evidence>
<evidence type="ECO:0000313" key="13">
    <source>
        <dbReference type="Proteomes" id="UP000242084"/>
    </source>
</evidence>
<dbReference type="Gene3D" id="3.40.1190.20">
    <property type="match status" value="1"/>
</dbReference>
<dbReference type="KEGG" id="sste:SAMEA4384403_0664"/>
<dbReference type="Pfam" id="PF02110">
    <property type="entry name" value="HK"/>
    <property type="match status" value="1"/>
</dbReference>
<organism evidence="12 13">
    <name type="scientific">Mammaliicoccus stepanovicii</name>
    <dbReference type="NCBI Taxonomy" id="643214"/>
    <lineage>
        <taxon>Bacteria</taxon>
        <taxon>Bacillati</taxon>
        <taxon>Bacillota</taxon>
        <taxon>Bacilli</taxon>
        <taxon>Bacillales</taxon>
        <taxon>Staphylococcaceae</taxon>
        <taxon>Mammaliicoccus</taxon>
    </lineage>
</organism>
<comment type="cofactor">
    <cofactor evidence="2 11">
        <name>Mg(2+)</name>
        <dbReference type="ChEBI" id="CHEBI:18420"/>
    </cofactor>
</comment>
<dbReference type="PRINTS" id="PR01099">
    <property type="entry name" value="HYETHTZKNASE"/>
</dbReference>
<reference evidence="12 13" key="1">
    <citation type="submission" date="2017-06" db="EMBL/GenBank/DDBJ databases">
        <authorList>
            <consortium name="Pathogen Informatics"/>
        </authorList>
    </citation>
    <scope>NUCLEOTIDE SEQUENCE [LARGE SCALE GENOMIC DNA]</scope>
    <source>
        <strain evidence="12 13">NCTC13839</strain>
    </source>
</reference>
<evidence type="ECO:0000256" key="9">
    <source>
        <dbReference type="ARBA" id="ARBA00022842"/>
    </source>
</evidence>
<comment type="catalytic activity">
    <reaction evidence="1 11">
        <text>5-(2-hydroxyethyl)-4-methylthiazole + ATP = 4-methyl-5-(2-phosphooxyethyl)-thiazole + ADP + H(+)</text>
        <dbReference type="Rhea" id="RHEA:24212"/>
        <dbReference type="ChEBI" id="CHEBI:15378"/>
        <dbReference type="ChEBI" id="CHEBI:17957"/>
        <dbReference type="ChEBI" id="CHEBI:30616"/>
        <dbReference type="ChEBI" id="CHEBI:58296"/>
        <dbReference type="ChEBI" id="CHEBI:456216"/>
        <dbReference type="EC" id="2.7.1.50"/>
    </reaction>
</comment>